<dbReference type="SUPFAM" id="SSF46565">
    <property type="entry name" value="Chaperone J-domain"/>
    <property type="match status" value="1"/>
</dbReference>
<evidence type="ECO:0000259" key="2">
    <source>
        <dbReference type="PROSITE" id="PS50076"/>
    </source>
</evidence>
<evidence type="ECO:0000256" key="1">
    <source>
        <dbReference type="SAM" id="MobiDB-lite"/>
    </source>
</evidence>
<dbReference type="CDD" id="cd06257">
    <property type="entry name" value="DnaJ"/>
    <property type="match status" value="1"/>
</dbReference>
<dbReference type="EMBL" id="LAZR01042950">
    <property type="protein sequence ID" value="KKL08259.1"/>
    <property type="molecule type" value="Genomic_DNA"/>
</dbReference>
<dbReference type="InterPro" id="IPR036869">
    <property type="entry name" value="J_dom_sf"/>
</dbReference>
<organism evidence="3">
    <name type="scientific">marine sediment metagenome</name>
    <dbReference type="NCBI Taxonomy" id="412755"/>
    <lineage>
        <taxon>unclassified sequences</taxon>
        <taxon>metagenomes</taxon>
        <taxon>ecological metagenomes</taxon>
    </lineage>
</organism>
<evidence type="ECO:0000313" key="3">
    <source>
        <dbReference type="EMBL" id="KKL08259.1"/>
    </source>
</evidence>
<protein>
    <recommendedName>
        <fullName evidence="2">J domain-containing protein</fullName>
    </recommendedName>
</protein>
<reference evidence="3" key="1">
    <citation type="journal article" date="2015" name="Nature">
        <title>Complex archaea that bridge the gap between prokaryotes and eukaryotes.</title>
        <authorList>
            <person name="Spang A."/>
            <person name="Saw J.H."/>
            <person name="Jorgensen S.L."/>
            <person name="Zaremba-Niedzwiedzka K."/>
            <person name="Martijn J."/>
            <person name="Lind A.E."/>
            <person name="van Eijk R."/>
            <person name="Schleper C."/>
            <person name="Guy L."/>
            <person name="Ettema T.J."/>
        </authorList>
    </citation>
    <scope>NUCLEOTIDE SEQUENCE</scope>
</reference>
<feature type="domain" description="J" evidence="2">
    <location>
        <begin position="152"/>
        <end position="197"/>
    </location>
</feature>
<comment type="caution">
    <text evidence="3">The sequence shown here is derived from an EMBL/GenBank/DDBJ whole genome shotgun (WGS) entry which is preliminary data.</text>
</comment>
<dbReference type="AlphaFoldDB" id="A0A0F9AFG2"/>
<name>A0A0F9AFG2_9ZZZZ</name>
<proteinExistence type="predicted"/>
<feature type="non-terminal residue" evidence="3">
    <location>
        <position position="197"/>
    </location>
</feature>
<feature type="region of interest" description="Disordered" evidence="1">
    <location>
        <begin position="178"/>
        <end position="197"/>
    </location>
</feature>
<accession>A0A0F9AFG2</accession>
<sequence>MFEHVEAFPLSWPAGWPRTKRPRRASYTVGFSVALEHLLNELRLLGGRGVIVSSNVPVRQDNGMPLAASAKRRVGDAGVAVYFICKKESQVIACDKWDLPYHNIRAVGLTVGALQMIDRAGASELLDRAFTGFKALPPSSGIVTGVAIETPRWWEVFGFTHDGPPPSEVKKRYRDLAAKNHPDNGGDPGAMARINEA</sequence>
<dbReference type="PROSITE" id="PS50076">
    <property type="entry name" value="DNAJ_2"/>
    <property type="match status" value="1"/>
</dbReference>
<dbReference type="InterPro" id="IPR001623">
    <property type="entry name" value="DnaJ_domain"/>
</dbReference>
<dbReference type="Gene3D" id="1.10.287.110">
    <property type="entry name" value="DnaJ domain"/>
    <property type="match status" value="1"/>
</dbReference>
<gene>
    <name evidence="3" type="ORF">LCGC14_2577630</name>
</gene>